<evidence type="ECO:0000256" key="1">
    <source>
        <dbReference type="SAM" id="MobiDB-lite"/>
    </source>
</evidence>
<feature type="region of interest" description="Disordered" evidence="1">
    <location>
        <begin position="1"/>
        <end position="25"/>
    </location>
</feature>
<organism evidence="2 3">
    <name type="scientific">Glutamicibacter protophormiae</name>
    <name type="common">Brevibacterium protophormiae</name>
    <dbReference type="NCBI Taxonomy" id="37930"/>
    <lineage>
        <taxon>Bacteria</taxon>
        <taxon>Bacillati</taxon>
        <taxon>Actinomycetota</taxon>
        <taxon>Actinomycetes</taxon>
        <taxon>Micrococcales</taxon>
        <taxon>Micrococcaceae</taxon>
        <taxon>Glutamicibacter</taxon>
    </lineage>
</organism>
<comment type="caution">
    <text evidence="2">The sequence shown here is derived from an EMBL/GenBank/DDBJ whole genome shotgun (WGS) entry which is preliminary data.</text>
</comment>
<evidence type="ECO:0008006" key="4">
    <source>
        <dbReference type="Google" id="ProtNLM"/>
    </source>
</evidence>
<evidence type="ECO:0000313" key="3">
    <source>
        <dbReference type="Proteomes" id="UP001195422"/>
    </source>
</evidence>
<sequence length="351" mass="37404">MEPSLVVFPQSGIDSDQAPDGGDWPDASRLLRAAAECQGHPGPILRALEQAEEALPVPGAGATKQLWEFFASIAAVDLVAARTLEPHFDAAAILQQASMPWPAASTWGVFAAEGPGTRMEASQVAGQWSLTGTKPWCSLAGQLTHALISAHTEQGRRLFMIELGHPSAEVVDAEWASRGLSQVPSGPLHCQQTPAQPVGDAGWYLERPGFAVGGVGVAACWFGGAVGLFRHLLASARRREPDQLALAWLGEADRLLASGASLLGWAAGLSDREELGPREAAQTRGEIARICDRLIQLSGHATGPGPLAMDDEHARRVADLSIYIRQHHAARDDAALGRMILENHSKEYAPW</sequence>
<proteinExistence type="predicted"/>
<dbReference type="InterPro" id="IPR046373">
    <property type="entry name" value="Acyl-CoA_Oxase/DH_mid-dom_sf"/>
</dbReference>
<dbReference type="Proteomes" id="UP001195422">
    <property type="component" value="Unassembled WGS sequence"/>
</dbReference>
<dbReference type="RefSeq" id="WP_229777237.1">
    <property type="nucleotide sequence ID" value="NZ_BMPH01000002.1"/>
</dbReference>
<evidence type="ECO:0000313" key="2">
    <source>
        <dbReference type="EMBL" id="MBP2397590.1"/>
    </source>
</evidence>
<dbReference type="SUPFAM" id="SSF56645">
    <property type="entry name" value="Acyl-CoA dehydrogenase NM domain-like"/>
    <property type="match status" value="1"/>
</dbReference>
<dbReference type="Gene3D" id="2.40.110.10">
    <property type="entry name" value="Butyryl-CoA Dehydrogenase, subunit A, domain 2"/>
    <property type="match status" value="1"/>
</dbReference>
<keyword evidence="3" id="KW-1185">Reference proteome</keyword>
<accession>A0ABS4XMG2</accession>
<protein>
    <recommendedName>
        <fullName evidence="4">Acyl-CoA dehydrogenase</fullName>
    </recommendedName>
</protein>
<dbReference type="InterPro" id="IPR009100">
    <property type="entry name" value="AcylCoA_DH/oxidase_NM_dom_sf"/>
</dbReference>
<gene>
    <name evidence="2" type="ORF">JOF39_000671</name>
</gene>
<name>A0ABS4XMG2_GLUPR</name>
<dbReference type="EMBL" id="JAGIOJ010000001">
    <property type="protein sequence ID" value="MBP2397590.1"/>
    <property type="molecule type" value="Genomic_DNA"/>
</dbReference>
<reference evidence="2 3" key="1">
    <citation type="submission" date="2021-03" db="EMBL/GenBank/DDBJ databases">
        <title>Sequencing the genomes of 1000 actinobacteria strains.</title>
        <authorList>
            <person name="Klenk H.-P."/>
        </authorList>
    </citation>
    <scope>NUCLEOTIDE SEQUENCE [LARGE SCALE GENOMIC DNA]</scope>
    <source>
        <strain evidence="2 3">DSM 20168</strain>
    </source>
</reference>